<sequence length="233" mass="26673">MEPYAFDLKNIFLGKDLPPMFFLEIVFRTTVMYLYTLLLIRLLGKRGVRQLTFFEFALIIALGSAVGDVMFYPDVPLLHGMVVITVVSVIQYIFAVITEKNSKIERVLESSPRRMICDGRLELEAMHRERLSQNELYSWLRDDDISHLGEVHRAYLEPSGSLSVIRFPRKKVRPGLLLIPREDPDFQCFEDTAPQTGTYACWECGNLSKKDKDAALDTCECGARSWTVAVEPE</sequence>
<evidence type="ECO:0000313" key="10">
    <source>
        <dbReference type="Proteomes" id="UP000632222"/>
    </source>
</evidence>
<accession>A0ABQ2D223</accession>
<name>A0ABQ2D223_9DEIO</name>
<evidence type="ECO:0000256" key="5">
    <source>
        <dbReference type="ARBA" id="ARBA00022989"/>
    </source>
</evidence>
<dbReference type="InterPro" id="IPR007353">
    <property type="entry name" value="DUF421"/>
</dbReference>
<protein>
    <submittedName>
        <fullName evidence="9">DUF421 domain-containing protein</fullName>
    </submittedName>
</protein>
<dbReference type="Proteomes" id="UP000632222">
    <property type="component" value="Unassembled WGS sequence"/>
</dbReference>
<feature type="transmembrane region" description="Helical" evidence="7">
    <location>
        <begin position="20"/>
        <end position="40"/>
    </location>
</feature>
<organism evidence="9 10">
    <name type="scientific">Deinococcus roseus</name>
    <dbReference type="NCBI Taxonomy" id="392414"/>
    <lineage>
        <taxon>Bacteria</taxon>
        <taxon>Thermotogati</taxon>
        <taxon>Deinococcota</taxon>
        <taxon>Deinococci</taxon>
        <taxon>Deinococcales</taxon>
        <taxon>Deinococcaceae</taxon>
        <taxon>Deinococcus</taxon>
    </lineage>
</organism>
<dbReference type="InterPro" id="IPR023090">
    <property type="entry name" value="UPF0702_alpha/beta_dom_sf"/>
</dbReference>
<comment type="caution">
    <text evidence="9">The sequence shown here is derived from an EMBL/GenBank/DDBJ whole genome shotgun (WGS) entry which is preliminary data.</text>
</comment>
<evidence type="ECO:0000256" key="6">
    <source>
        <dbReference type="ARBA" id="ARBA00023136"/>
    </source>
</evidence>
<evidence type="ECO:0000259" key="8">
    <source>
        <dbReference type="Pfam" id="PF04239"/>
    </source>
</evidence>
<dbReference type="PANTHER" id="PTHR34582">
    <property type="entry name" value="UPF0702 TRANSMEMBRANE PROTEIN YCAP"/>
    <property type="match status" value="1"/>
</dbReference>
<dbReference type="Pfam" id="PF04239">
    <property type="entry name" value="DUF421"/>
    <property type="match status" value="1"/>
</dbReference>
<evidence type="ECO:0000313" key="9">
    <source>
        <dbReference type="EMBL" id="GGJ40306.1"/>
    </source>
</evidence>
<dbReference type="Gene3D" id="3.30.240.20">
    <property type="entry name" value="bsu07140 like domains"/>
    <property type="match status" value="1"/>
</dbReference>
<dbReference type="RefSeq" id="WP_189003318.1">
    <property type="nucleotide sequence ID" value="NZ_BMOD01000010.1"/>
</dbReference>
<evidence type="ECO:0000256" key="7">
    <source>
        <dbReference type="SAM" id="Phobius"/>
    </source>
</evidence>
<reference evidence="10" key="1">
    <citation type="journal article" date="2019" name="Int. J. Syst. Evol. Microbiol.">
        <title>The Global Catalogue of Microorganisms (GCM) 10K type strain sequencing project: providing services to taxonomists for standard genome sequencing and annotation.</title>
        <authorList>
            <consortium name="The Broad Institute Genomics Platform"/>
            <consortium name="The Broad Institute Genome Sequencing Center for Infectious Disease"/>
            <person name="Wu L."/>
            <person name="Ma J."/>
        </authorList>
    </citation>
    <scope>NUCLEOTIDE SEQUENCE [LARGE SCALE GENOMIC DNA]</scope>
    <source>
        <strain evidence="10">JCM 14370</strain>
    </source>
</reference>
<dbReference type="EMBL" id="BMOD01000010">
    <property type="protein sequence ID" value="GGJ40306.1"/>
    <property type="molecule type" value="Genomic_DNA"/>
</dbReference>
<keyword evidence="4 7" id="KW-0812">Transmembrane</keyword>
<proteinExistence type="inferred from homology"/>
<comment type="similarity">
    <text evidence="2">Belongs to the UPF0702 family.</text>
</comment>
<evidence type="ECO:0000256" key="4">
    <source>
        <dbReference type="ARBA" id="ARBA00022692"/>
    </source>
</evidence>
<evidence type="ECO:0000256" key="1">
    <source>
        <dbReference type="ARBA" id="ARBA00004651"/>
    </source>
</evidence>
<evidence type="ECO:0000256" key="3">
    <source>
        <dbReference type="ARBA" id="ARBA00022475"/>
    </source>
</evidence>
<feature type="transmembrane region" description="Helical" evidence="7">
    <location>
        <begin position="52"/>
        <end position="71"/>
    </location>
</feature>
<gene>
    <name evidence="9" type="ORF">GCM10008938_27950</name>
</gene>
<evidence type="ECO:0000256" key="2">
    <source>
        <dbReference type="ARBA" id="ARBA00006448"/>
    </source>
</evidence>
<dbReference type="PANTHER" id="PTHR34582:SF6">
    <property type="entry name" value="UPF0702 TRANSMEMBRANE PROTEIN YCAP"/>
    <property type="match status" value="1"/>
</dbReference>
<keyword evidence="10" id="KW-1185">Reference proteome</keyword>
<feature type="transmembrane region" description="Helical" evidence="7">
    <location>
        <begin position="77"/>
        <end position="97"/>
    </location>
</feature>
<keyword evidence="6 7" id="KW-0472">Membrane</keyword>
<keyword evidence="3" id="KW-1003">Cell membrane</keyword>
<keyword evidence="5 7" id="KW-1133">Transmembrane helix</keyword>
<comment type="subcellular location">
    <subcellularLocation>
        <location evidence="1">Cell membrane</location>
        <topology evidence="1">Multi-pass membrane protein</topology>
    </subcellularLocation>
</comment>
<feature type="domain" description="YetF C-terminal" evidence="8">
    <location>
        <begin position="100"/>
        <end position="178"/>
    </location>
</feature>